<keyword evidence="8" id="KW-1185">Reference proteome</keyword>
<dbReference type="SUPFAM" id="SSF52172">
    <property type="entry name" value="CheY-like"/>
    <property type="match status" value="1"/>
</dbReference>
<evidence type="ECO:0000256" key="1">
    <source>
        <dbReference type="ARBA" id="ARBA00023015"/>
    </source>
</evidence>
<comment type="caution">
    <text evidence="7">The sequence shown here is derived from an EMBL/GenBank/DDBJ whole genome shotgun (WGS) entry which is preliminary data.</text>
</comment>
<dbReference type="GO" id="GO:0003677">
    <property type="term" value="F:DNA binding"/>
    <property type="evidence" value="ECO:0007669"/>
    <property type="project" value="UniProtKB-KW"/>
</dbReference>
<gene>
    <name evidence="7" type="ORF">J7S20_04530</name>
</gene>
<evidence type="ECO:0000313" key="8">
    <source>
        <dbReference type="Proteomes" id="UP000676996"/>
    </source>
</evidence>
<dbReference type="SMART" id="SM00421">
    <property type="entry name" value="HTH_LUXR"/>
    <property type="match status" value="1"/>
</dbReference>
<evidence type="ECO:0000259" key="5">
    <source>
        <dbReference type="PROSITE" id="PS50043"/>
    </source>
</evidence>
<dbReference type="GO" id="GO:0006355">
    <property type="term" value="P:regulation of DNA-templated transcription"/>
    <property type="evidence" value="ECO:0007669"/>
    <property type="project" value="InterPro"/>
</dbReference>
<dbReference type="Pfam" id="PF00196">
    <property type="entry name" value="GerE"/>
    <property type="match status" value="1"/>
</dbReference>
<dbReference type="PRINTS" id="PR00038">
    <property type="entry name" value="HTHLUXR"/>
</dbReference>
<dbReference type="InterPro" id="IPR036388">
    <property type="entry name" value="WH-like_DNA-bd_sf"/>
</dbReference>
<feature type="domain" description="Response regulatory" evidence="6">
    <location>
        <begin position="82"/>
        <end position="196"/>
    </location>
</feature>
<dbReference type="Gene3D" id="1.10.10.10">
    <property type="entry name" value="Winged helix-like DNA-binding domain superfamily/Winged helix DNA-binding domain"/>
    <property type="match status" value="1"/>
</dbReference>
<name>A0A8T4I9S4_9SPHN</name>
<proteinExistence type="predicted"/>
<dbReference type="GO" id="GO:0000160">
    <property type="term" value="P:phosphorelay signal transduction system"/>
    <property type="evidence" value="ECO:0007669"/>
    <property type="project" value="InterPro"/>
</dbReference>
<reference evidence="7" key="1">
    <citation type="submission" date="2021-04" db="EMBL/GenBank/DDBJ databases">
        <title>Ouciella asimina sp. nov., isolated from the surface seawater in the hydrothermal field of Okinawa Trough.</title>
        <authorList>
            <person name="Shuang W."/>
        </authorList>
    </citation>
    <scope>NUCLEOTIDE SEQUENCE</scope>
    <source>
        <strain evidence="7">LXI357</strain>
    </source>
</reference>
<feature type="modified residue" description="4-aspartylphosphate" evidence="4">
    <location>
        <position position="131"/>
    </location>
</feature>
<dbReference type="PANTHER" id="PTHR44688:SF16">
    <property type="entry name" value="DNA-BINDING TRANSCRIPTIONAL ACTIVATOR DEVR_DOSR"/>
    <property type="match status" value="1"/>
</dbReference>
<dbReference type="CDD" id="cd06170">
    <property type="entry name" value="LuxR_C_like"/>
    <property type="match status" value="1"/>
</dbReference>
<keyword evidence="3" id="KW-0804">Transcription</keyword>
<organism evidence="7 8">
    <name type="scientific">Stakelama marina</name>
    <dbReference type="NCBI Taxonomy" id="2826939"/>
    <lineage>
        <taxon>Bacteria</taxon>
        <taxon>Pseudomonadati</taxon>
        <taxon>Pseudomonadota</taxon>
        <taxon>Alphaproteobacteria</taxon>
        <taxon>Sphingomonadales</taxon>
        <taxon>Sphingomonadaceae</taxon>
        <taxon>Stakelama</taxon>
    </lineage>
</organism>
<dbReference type="Pfam" id="PF00072">
    <property type="entry name" value="Response_reg"/>
    <property type="match status" value="1"/>
</dbReference>
<dbReference type="Proteomes" id="UP000676996">
    <property type="component" value="Unassembled WGS sequence"/>
</dbReference>
<feature type="domain" description="HTH luxR-type" evidence="5">
    <location>
        <begin position="212"/>
        <end position="277"/>
    </location>
</feature>
<dbReference type="InterPro" id="IPR001789">
    <property type="entry name" value="Sig_transdc_resp-reg_receiver"/>
</dbReference>
<dbReference type="EMBL" id="JAGRQC010000001">
    <property type="protein sequence ID" value="MBR0551768.1"/>
    <property type="molecule type" value="Genomic_DNA"/>
</dbReference>
<protein>
    <submittedName>
        <fullName evidence="7">Response regulator transcription factor</fullName>
    </submittedName>
</protein>
<evidence type="ECO:0000256" key="2">
    <source>
        <dbReference type="ARBA" id="ARBA00023125"/>
    </source>
</evidence>
<dbReference type="PANTHER" id="PTHR44688">
    <property type="entry name" value="DNA-BINDING TRANSCRIPTIONAL ACTIVATOR DEVR_DOSR"/>
    <property type="match status" value="1"/>
</dbReference>
<dbReference type="SUPFAM" id="SSF46894">
    <property type="entry name" value="C-terminal effector domain of the bipartite response regulators"/>
    <property type="match status" value="1"/>
</dbReference>
<dbReference type="AlphaFoldDB" id="A0A8T4I9S4"/>
<dbReference type="PROSITE" id="PS00622">
    <property type="entry name" value="HTH_LUXR_1"/>
    <property type="match status" value="1"/>
</dbReference>
<accession>A0A8T4I9S4</accession>
<evidence type="ECO:0000313" key="7">
    <source>
        <dbReference type="EMBL" id="MBR0551768.1"/>
    </source>
</evidence>
<keyword evidence="2" id="KW-0238">DNA-binding</keyword>
<evidence type="ECO:0000256" key="3">
    <source>
        <dbReference type="ARBA" id="ARBA00023163"/>
    </source>
</evidence>
<keyword evidence="4" id="KW-0597">Phosphoprotein</keyword>
<dbReference type="InterPro" id="IPR000792">
    <property type="entry name" value="Tscrpt_reg_LuxR_C"/>
</dbReference>
<dbReference type="InterPro" id="IPR011006">
    <property type="entry name" value="CheY-like_superfamily"/>
</dbReference>
<dbReference type="Gene3D" id="3.40.50.2300">
    <property type="match status" value="1"/>
</dbReference>
<keyword evidence="1" id="KW-0805">Transcription regulation</keyword>
<sequence>MTFLSRGEDTPAYQEVLRAALPATWKLARHTAARRGGPGWPFVPAPPHVVAATDIASQTGIEPQIDGPSGRPRVRDRKASRLVHVVIDDAALMSRAVGKLAASGFKVQRWRSAEAMLRVVRSVAPGCLLLDGRAPGHEGLAVQQQLIEWGLMPPIVMLTSQGDVQSAVQAVKSGLVEILEEPFELAALKEAVDRAFAAMDILVDLERDRIEAQRLLGRLTARELDVLQGLTDGLPNKSIAYDLGISPRTVEVYRANIMEKLEARSLSAVLRVAFAARLQ</sequence>
<dbReference type="SMART" id="SM00448">
    <property type="entry name" value="REC"/>
    <property type="match status" value="1"/>
</dbReference>
<dbReference type="InterPro" id="IPR016032">
    <property type="entry name" value="Sig_transdc_resp-reg_C-effctor"/>
</dbReference>
<dbReference type="PROSITE" id="PS50043">
    <property type="entry name" value="HTH_LUXR_2"/>
    <property type="match status" value="1"/>
</dbReference>
<dbReference type="PROSITE" id="PS50110">
    <property type="entry name" value="RESPONSE_REGULATORY"/>
    <property type="match status" value="1"/>
</dbReference>
<evidence type="ECO:0000256" key="4">
    <source>
        <dbReference type="PROSITE-ProRule" id="PRU00169"/>
    </source>
</evidence>
<evidence type="ECO:0000259" key="6">
    <source>
        <dbReference type="PROSITE" id="PS50110"/>
    </source>
</evidence>